<feature type="disulfide bond" evidence="6">
    <location>
        <begin position="388"/>
        <end position="415"/>
    </location>
</feature>
<dbReference type="SMART" id="SM00135">
    <property type="entry name" value="LY"/>
    <property type="match status" value="4"/>
</dbReference>
<comment type="caution">
    <text evidence="6">Lacks conserved residue(s) required for the propagation of feature annotation.</text>
</comment>
<evidence type="ECO:0000256" key="3">
    <source>
        <dbReference type="ARBA" id="ARBA00022737"/>
    </source>
</evidence>
<evidence type="ECO:0000313" key="10">
    <source>
        <dbReference type="EMBL" id="CAH3136792.1"/>
    </source>
</evidence>
<accession>A0AAU9X5A1</accession>
<dbReference type="InterPro" id="IPR035976">
    <property type="entry name" value="Sushi/SCR/CCP_sf"/>
</dbReference>
<gene>
    <name evidence="10" type="ORF">PMEA_00017544</name>
</gene>
<keyword evidence="4 6" id="KW-1015">Disulfide bond</keyword>
<dbReference type="Proteomes" id="UP001159428">
    <property type="component" value="Unassembled WGS sequence"/>
</dbReference>
<evidence type="ECO:0000256" key="7">
    <source>
        <dbReference type="PROSITE-ProRule" id="PRU00461"/>
    </source>
</evidence>
<reference evidence="10 11" key="1">
    <citation type="submission" date="2022-05" db="EMBL/GenBank/DDBJ databases">
        <authorList>
            <consortium name="Genoscope - CEA"/>
            <person name="William W."/>
        </authorList>
    </citation>
    <scope>NUCLEOTIDE SEQUENCE [LARGE SCALE GENOMIC DNA]</scope>
</reference>
<evidence type="ECO:0000256" key="1">
    <source>
        <dbReference type="ARBA" id="ARBA00022536"/>
    </source>
</evidence>
<name>A0AAU9X5A1_9CNID</name>
<feature type="domain" description="Sushi" evidence="9">
    <location>
        <begin position="358"/>
        <end position="417"/>
    </location>
</feature>
<keyword evidence="6" id="KW-0768">Sushi</keyword>
<dbReference type="InterPro" id="IPR000436">
    <property type="entry name" value="Sushi_SCR_CCP_dom"/>
</dbReference>
<keyword evidence="2 8" id="KW-0732">Signal</keyword>
<dbReference type="InterPro" id="IPR050778">
    <property type="entry name" value="Cueball_EGF_LRP_Nidogen"/>
</dbReference>
<dbReference type="InterPro" id="IPR011042">
    <property type="entry name" value="6-blade_b-propeller_TolB-like"/>
</dbReference>
<evidence type="ECO:0000256" key="8">
    <source>
        <dbReference type="SAM" id="SignalP"/>
    </source>
</evidence>
<dbReference type="EMBL" id="CALNXJ010000030">
    <property type="protein sequence ID" value="CAH3136792.1"/>
    <property type="molecule type" value="Genomic_DNA"/>
</dbReference>
<keyword evidence="11" id="KW-1185">Reference proteome</keyword>
<comment type="caution">
    <text evidence="10">The sequence shown here is derived from an EMBL/GenBank/DDBJ whole genome shotgun (WGS) entry which is preliminary data.</text>
</comment>
<dbReference type="SUPFAM" id="SSF57535">
    <property type="entry name" value="Complement control module/SCR domain"/>
    <property type="match status" value="2"/>
</dbReference>
<keyword evidence="1" id="KW-0245">EGF-like domain</keyword>
<feature type="domain" description="Sushi" evidence="9">
    <location>
        <begin position="296"/>
        <end position="357"/>
    </location>
</feature>
<evidence type="ECO:0000313" key="11">
    <source>
        <dbReference type="Proteomes" id="UP001159428"/>
    </source>
</evidence>
<dbReference type="Gene3D" id="2.120.10.30">
    <property type="entry name" value="TolB, C-terminal domain"/>
    <property type="match status" value="1"/>
</dbReference>
<feature type="repeat" description="LDL-receptor class B" evidence="7">
    <location>
        <begin position="121"/>
        <end position="162"/>
    </location>
</feature>
<dbReference type="PROSITE" id="PS51120">
    <property type="entry name" value="LDLRB"/>
    <property type="match status" value="2"/>
</dbReference>
<dbReference type="SUPFAM" id="SSF63825">
    <property type="entry name" value="YWTD domain"/>
    <property type="match status" value="1"/>
</dbReference>
<feature type="disulfide bond" evidence="6">
    <location>
        <begin position="328"/>
        <end position="355"/>
    </location>
</feature>
<dbReference type="PANTHER" id="PTHR46513">
    <property type="entry name" value="VITELLOGENIN RECEPTOR-LIKE PROTEIN-RELATED-RELATED"/>
    <property type="match status" value="1"/>
</dbReference>
<dbReference type="CDD" id="cd00033">
    <property type="entry name" value="CCP"/>
    <property type="match status" value="2"/>
</dbReference>
<evidence type="ECO:0000256" key="5">
    <source>
        <dbReference type="ARBA" id="ARBA00023180"/>
    </source>
</evidence>
<protein>
    <recommendedName>
        <fullName evidence="9">Sushi domain-containing protein</fullName>
    </recommendedName>
</protein>
<proteinExistence type="predicted"/>
<dbReference type="Pfam" id="PF00084">
    <property type="entry name" value="Sushi"/>
    <property type="match status" value="1"/>
</dbReference>
<evidence type="ECO:0000256" key="6">
    <source>
        <dbReference type="PROSITE-ProRule" id="PRU00302"/>
    </source>
</evidence>
<organism evidence="10 11">
    <name type="scientific">Pocillopora meandrina</name>
    <dbReference type="NCBI Taxonomy" id="46732"/>
    <lineage>
        <taxon>Eukaryota</taxon>
        <taxon>Metazoa</taxon>
        <taxon>Cnidaria</taxon>
        <taxon>Anthozoa</taxon>
        <taxon>Hexacorallia</taxon>
        <taxon>Scleractinia</taxon>
        <taxon>Astrocoeniina</taxon>
        <taxon>Pocilloporidae</taxon>
        <taxon>Pocillopora</taxon>
    </lineage>
</organism>
<feature type="chain" id="PRO_5043639454" description="Sushi domain-containing protein" evidence="8">
    <location>
        <begin position="28"/>
        <end position="461"/>
    </location>
</feature>
<dbReference type="PROSITE" id="PS50923">
    <property type="entry name" value="SUSHI"/>
    <property type="match status" value="2"/>
</dbReference>
<evidence type="ECO:0000256" key="4">
    <source>
        <dbReference type="ARBA" id="ARBA00023157"/>
    </source>
</evidence>
<keyword evidence="3" id="KW-0677">Repeat</keyword>
<dbReference type="SMART" id="SM00032">
    <property type="entry name" value="CCP"/>
    <property type="match status" value="2"/>
</dbReference>
<dbReference type="InterPro" id="IPR000033">
    <property type="entry name" value="LDLR_classB_rpt"/>
</dbReference>
<evidence type="ECO:0000259" key="9">
    <source>
        <dbReference type="PROSITE" id="PS50923"/>
    </source>
</evidence>
<evidence type="ECO:0000256" key="2">
    <source>
        <dbReference type="ARBA" id="ARBA00022729"/>
    </source>
</evidence>
<dbReference type="Gene3D" id="2.10.70.10">
    <property type="entry name" value="Complement Module, domain 1"/>
    <property type="match status" value="2"/>
</dbReference>
<feature type="repeat" description="LDL-receptor class B" evidence="7">
    <location>
        <begin position="163"/>
        <end position="203"/>
    </location>
</feature>
<dbReference type="PANTHER" id="PTHR46513:SF13">
    <property type="entry name" value="EGF-LIKE DOMAIN-CONTAINING PROTEIN"/>
    <property type="match status" value="1"/>
</dbReference>
<dbReference type="AlphaFoldDB" id="A0AAU9X5A1"/>
<feature type="signal peptide" evidence="8">
    <location>
        <begin position="1"/>
        <end position="27"/>
    </location>
</feature>
<dbReference type="FunFam" id="2.120.10.30:FF:000241">
    <property type="entry name" value="Low-density lipoprotein receptor-related protein 6"/>
    <property type="match status" value="1"/>
</dbReference>
<keyword evidence="5" id="KW-0325">Glycoprotein</keyword>
<sequence length="461" mass="51381">MDRSGKDFKLLSTFFLLSLALSNKVSASSDLRHPCNSPCLLISTPTRILAVDYGNQSSFAVISNLSNANGYYVDVHYKLGYLFWSDRAQRKIKRSNMDGTNITVIHNDTDCVGLAVEWNSMRLYWTENPKKTISVSDLEGNNRNIVLSTTDYPRGIAVDPQQGLMFWAAMSKIEKSNLDGTQRDIIVSSNLSSAHSITVDRKRKRVFWVDYRKDQIESVDYSGSNRVLLSRIQGVINLFGIAFTSSFLFVGEWHRNTVFKVNASNGTVVSSVQFASSTPSGSRGIYGYDSTLQPPATCPALPAPTDGAILGCPRNASVNYDTVCQFLCNNRYLGHGSQERRCLLNGTWSGQEFVCQTVTCPLPINAVFLGCKTGETEIINGTECRFSCKEESKVAGSTARRCIKDGKWSGAELACTGIRTTNIRHENEKESDVIPEVLFLNRWMILDYESIHDRHLSLYIL</sequence>